<name>M3UXT2_GORML</name>
<dbReference type="InterPro" id="IPR002838">
    <property type="entry name" value="AIM24"/>
</dbReference>
<dbReference type="RefSeq" id="WP_008379699.1">
    <property type="nucleotide sequence ID" value="NZ_BAOP01000019.1"/>
</dbReference>
<gene>
    <name evidence="1" type="ORF">GM1_019_00440</name>
</gene>
<keyword evidence="2" id="KW-1185">Reference proteome</keyword>
<protein>
    <recommendedName>
        <fullName evidence="3">Ser/Arg-related nuclear matrix protein</fullName>
    </recommendedName>
</protein>
<evidence type="ECO:0008006" key="3">
    <source>
        <dbReference type="Google" id="ProtNLM"/>
    </source>
</evidence>
<dbReference type="Proteomes" id="UP000035009">
    <property type="component" value="Unassembled WGS sequence"/>
</dbReference>
<reference evidence="1 2" key="1">
    <citation type="submission" date="2013-02" db="EMBL/GenBank/DDBJ databases">
        <title>Whole genome shotgun sequence of Gordonia malaquae NBRC 108250.</title>
        <authorList>
            <person name="Yoshida I."/>
            <person name="Hosoyama A."/>
            <person name="Tsuchikane K."/>
            <person name="Ando Y."/>
            <person name="Baba S."/>
            <person name="Ohji S."/>
            <person name="Hamada M."/>
            <person name="Tamura T."/>
            <person name="Yamazoe A."/>
            <person name="Yamazaki S."/>
            <person name="Fujita N."/>
        </authorList>
    </citation>
    <scope>NUCLEOTIDE SEQUENCE [LARGE SCALE GENOMIC DNA]</scope>
    <source>
        <strain evidence="1 2">NBRC 108250</strain>
    </source>
</reference>
<dbReference type="SUPFAM" id="SSF51219">
    <property type="entry name" value="TRAP-like"/>
    <property type="match status" value="1"/>
</dbReference>
<dbReference type="Gene3D" id="3.60.160.10">
    <property type="entry name" value="Mitochondrial biogenesis AIM24"/>
    <property type="match status" value="1"/>
</dbReference>
<dbReference type="EMBL" id="BAOP01000019">
    <property type="protein sequence ID" value="GAC80582.1"/>
    <property type="molecule type" value="Genomic_DNA"/>
</dbReference>
<evidence type="ECO:0000313" key="1">
    <source>
        <dbReference type="EMBL" id="GAC80582.1"/>
    </source>
</evidence>
<comment type="caution">
    <text evidence="1">The sequence shown here is derived from an EMBL/GenBank/DDBJ whole genome shotgun (WGS) entry which is preliminary data.</text>
</comment>
<dbReference type="InterPro" id="IPR016031">
    <property type="entry name" value="Trp_RNA-bd_attenuator-like_dom"/>
</dbReference>
<dbReference type="OrthoDB" id="3459791at2"/>
<accession>M3UXT2</accession>
<sequence length="254" mass="27553">MTQVNTVWNPHTLPSDDNVPDNKYSFCIDLTTPWFMSKGAMIAYYGQVNFTSLQRGLQAGMLHMVAQQFSAPLYLGDYVVAEGQGKVVIGDRGYEINSYDLEDNGNLTIRAANLLAFEPTLALKQSIVPGFLTLIGTGRFLASSNGSVMFVEPPVRVDPEALVGWADCPSPSHHYDQAWVTDMLGAAASRMGVRSGEEQQFDFTGAGTVLVQSSEKVIDDSAVVRSITGQLPGVSAPGLQQINAHIQAQMQQHQ</sequence>
<dbReference type="PANTHER" id="PTHR38074:SF1">
    <property type="entry name" value="ALTERED INHERITANCE OF MITOCHONDRIA PROTEIN 24, MITOCHONDRIAL"/>
    <property type="match status" value="1"/>
</dbReference>
<dbReference type="eggNOG" id="COG2013">
    <property type="taxonomic scope" value="Bacteria"/>
</dbReference>
<dbReference type="InterPro" id="IPR036983">
    <property type="entry name" value="AIM24_sf"/>
</dbReference>
<dbReference type="Pfam" id="PF01987">
    <property type="entry name" value="AIM24"/>
    <property type="match status" value="1"/>
</dbReference>
<dbReference type="PANTHER" id="PTHR38074">
    <property type="entry name" value="ALTERED INHERITANCE OF MITOCHONDRIA PROTEIN 24, MITOCHONDRIAL"/>
    <property type="match status" value="1"/>
</dbReference>
<evidence type="ECO:0000313" key="2">
    <source>
        <dbReference type="Proteomes" id="UP000035009"/>
    </source>
</evidence>
<dbReference type="STRING" id="410332.SAMN04488550_1333"/>
<organism evidence="1 2">
    <name type="scientific">Gordonia malaquae NBRC 108250</name>
    <dbReference type="NCBI Taxonomy" id="1223542"/>
    <lineage>
        <taxon>Bacteria</taxon>
        <taxon>Bacillati</taxon>
        <taxon>Actinomycetota</taxon>
        <taxon>Actinomycetes</taxon>
        <taxon>Mycobacteriales</taxon>
        <taxon>Gordoniaceae</taxon>
        <taxon>Gordonia</taxon>
    </lineage>
</organism>
<dbReference type="AlphaFoldDB" id="M3UXT2"/>
<proteinExistence type="predicted"/>